<evidence type="ECO:0008006" key="4">
    <source>
        <dbReference type="Google" id="ProtNLM"/>
    </source>
</evidence>
<feature type="compositionally biased region" description="Basic and acidic residues" evidence="1">
    <location>
        <begin position="77"/>
        <end position="99"/>
    </location>
</feature>
<dbReference type="Proteomes" id="UP001454036">
    <property type="component" value="Unassembled WGS sequence"/>
</dbReference>
<name>A0AAV3RIN4_LITER</name>
<organism evidence="2 3">
    <name type="scientific">Lithospermum erythrorhizon</name>
    <name type="common">Purple gromwell</name>
    <name type="synonym">Lithospermum officinale var. erythrorhizon</name>
    <dbReference type="NCBI Taxonomy" id="34254"/>
    <lineage>
        <taxon>Eukaryota</taxon>
        <taxon>Viridiplantae</taxon>
        <taxon>Streptophyta</taxon>
        <taxon>Embryophyta</taxon>
        <taxon>Tracheophyta</taxon>
        <taxon>Spermatophyta</taxon>
        <taxon>Magnoliopsida</taxon>
        <taxon>eudicotyledons</taxon>
        <taxon>Gunneridae</taxon>
        <taxon>Pentapetalae</taxon>
        <taxon>asterids</taxon>
        <taxon>lamiids</taxon>
        <taxon>Boraginales</taxon>
        <taxon>Boraginaceae</taxon>
        <taxon>Boraginoideae</taxon>
        <taxon>Lithospermeae</taxon>
        <taxon>Lithospermum</taxon>
    </lineage>
</organism>
<evidence type="ECO:0000256" key="1">
    <source>
        <dbReference type="SAM" id="MobiDB-lite"/>
    </source>
</evidence>
<evidence type="ECO:0000313" key="3">
    <source>
        <dbReference type="Proteomes" id="UP001454036"/>
    </source>
</evidence>
<keyword evidence="3" id="KW-1185">Reference proteome</keyword>
<gene>
    <name evidence="2" type="ORF">LIER_28215</name>
</gene>
<dbReference type="EMBL" id="BAABME010009312">
    <property type="protein sequence ID" value="GAA0174936.1"/>
    <property type="molecule type" value="Genomic_DNA"/>
</dbReference>
<sequence length="287" mass="33011">MIIKQRENEAISSFEDRFQTEFNLIPGADQKIVVIAFIEGLRMRKFKESLLKKKPSSLEEVNERAYKYIRIEEAEKRAEKGREKRPVEESRQRSPDPKRRSAFNKIKVPDRGYSRADLPRSSAFSHLQDEQKKEAKWGKIEYVLNPLRASVGHIFMEIEVKRILPRPPNQKTSQYKKNMSKGAVKGVHSQGYAEYVDILYLDAYLKMGMSRPHIRPVATPLVGFTGDAVNPLGVANLMVTMEKRPQQAKKMVEFTIVDMSEGAYNGIIRRLSLSQFEAVVSLIHLKM</sequence>
<evidence type="ECO:0000313" key="2">
    <source>
        <dbReference type="EMBL" id="GAA0174936.1"/>
    </source>
</evidence>
<feature type="region of interest" description="Disordered" evidence="1">
    <location>
        <begin position="77"/>
        <end position="106"/>
    </location>
</feature>
<reference evidence="2 3" key="1">
    <citation type="submission" date="2024-01" db="EMBL/GenBank/DDBJ databases">
        <title>The complete chloroplast genome sequence of Lithospermum erythrorhizon: insights into the phylogenetic relationship among Boraginaceae species and the maternal lineages of purple gromwells.</title>
        <authorList>
            <person name="Okada T."/>
            <person name="Watanabe K."/>
        </authorList>
    </citation>
    <scope>NUCLEOTIDE SEQUENCE [LARGE SCALE GENOMIC DNA]</scope>
</reference>
<accession>A0AAV3RIN4</accession>
<dbReference type="AlphaFoldDB" id="A0AAV3RIN4"/>
<proteinExistence type="predicted"/>
<comment type="caution">
    <text evidence="2">The sequence shown here is derived from an EMBL/GenBank/DDBJ whole genome shotgun (WGS) entry which is preliminary data.</text>
</comment>
<protein>
    <recommendedName>
        <fullName evidence="4">Retrotransposon gag domain-containing protein</fullName>
    </recommendedName>
</protein>